<evidence type="ECO:0000259" key="4">
    <source>
        <dbReference type="SMART" id="SM00062"/>
    </source>
</evidence>
<dbReference type="Proteomes" id="UP000184471">
    <property type="component" value="Unassembled WGS sequence"/>
</dbReference>
<evidence type="ECO:0000313" key="7">
    <source>
        <dbReference type="Proteomes" id="UP000184471"/>
    </source>
</evidence>
<dbReference type="PROSITE" id="PS51257">
    <property type="entry name" value="PROKAR_LIPOPROTEIN"/>
    <property type="match status" value="1"/>
</dbReference>
<protein>
    <submittedName>
        <fullName evidence="6">Polar amino acid transport system substrate-binding protein</fullName>
    </submittedName>
</protein>
<feature type="domain" description="Ionotropic glutamate receptor C-terminal" evidence="5">
    <location>
        <begin position="56"/>
        <end position="288"/>
    </location>
</feature>
<dbReference type="SUPFAM" id="SSF53850">
    <property type="entry name" value="Periplasmic binding protein-like II"/>
    <property type="match status" value="1"/>
</dbReference>
<dbReference type="EMBL" id="FQVX01000001">
    <property type="protein sequence ID" value="SHF97704.1"/>
    <property type="molecule type" value="Genomic_DNA"/>
</dbReference>
<dbReference type="OrthoDB" id="8454826at2"/>
<reference evidence="6 7" key="1">
    <citation type="submission" date="2016-11" db="EMBL/GenBank/DDBJ databases">
        <authorList>
            <person name="Jaros S."/>
            <person name="Januszkiewicz K."/>
            <person name="Wedrychowicz H."/>
        </authorList>
    </citation>
    <scope>NUCLEOTIDE SEQUENCE [LARGE SCALE GENOMIC DNA]</scope>
    <source>
        <strain evidence="6 7">DSM 45408</strain>
    </source>
</reference>
<dbReference type="CDD" id="cd13530">
    <property type="entry name" value="PBP2_peptides_like"/>
    <property type="match status" value="1"/>
</dbReference>
<evidence type="ECO:0000313" key="6">
    <source>
        <dbReference type="EMBL" id="SHF97704.1"/>
    </source>
</evidence>
<name>A0A1M5G240_9ACTN</name>
<dbReference type="PANTHER" id="PTHR35936:SF19">
    <property type="entry name" value="AMINO-ACID-BINDING PROTEIN YXEM-RELATED"/>
    <property type="match status" value="1"/>
</dbReference>
<feature type="region of interest" description="Disordered" evidence="2">
    <location>
        <begin position="26"/>
        <end position="52"/>
    </location>
</feature>
<dbReference type="GO" id="GO:0015276">
    <property type="term" value="F:ligand-gated monoatomic ion channel activity"/>
    <property type="evidence" value="ECO:0007669"/>
    <property type="project" value="InterPro"/>
</dbReference>
<dbReference type="SMART" id="SM00079">
    <property type="entry name" value="PBPe"/>
    <property type="match status" value="1"/>
</dbReference>
<proteinExistence type="predicted"/>
<organism evidence="6 7">
    <name type="scientific">Geodermatophilus nigrescens</name>
    <dbReference type="NCBI Taxonomy" id="1070870"/>
    <lineage>
        <taxon>Bacteria</taxon>
        <taxon>Bacillati</taxon>
        <taxon>Actinomycetota</taxon>
        <taxon>Actinomycetes</taxon>
        <taxon>Geodermatophilales</taxon>
        <taxon>Geodermatophilaceae</taxon>
        <taxon>Geodermatophilus</taxon>
    </lineage>
</organism>
<dbReference type="SMART" id="SM00062">
    <property type="entry name" value="PBPb"/>
    <property type="match status" value="1"/>
</dbReference>
<feature type="chain" id="PRO_5012567476" evidence="3">
    <location>
        <begin position="23"/>
        <end position="296"/>
    </location>
</feature>
<dbReference type="STRING" id="1070870.SAMN05444351_1509"/>
<evidence type="ECO:0000259" key="5">
    <source>
        <dbReference type="SMART" id="SM00079"/>
    </source>
</evidence>
<evidence type="ECO:0000256" key="2">
    <source>
        <dbReference type="SAM" id="MobiDB-lite"/>
    </source>
</evidence>
<dbReference type="InterPro" id="IPR001320">
    <property type="entry name" value="Iontro_rcpt_C"/>
</dbReference>
<dbReference type="PANTHER" id="PTHR35936">
    <property type="entry name" value="MEMBRANE-BOUND LYTIC MUREIN TRANSGLYCOSYLASE F"/>
    <property type="match status" value="1"/>
</dbReference>
<feature type="signal peptide" evidence="3">
    <location>
        <begin position="1"/>
        <end position="22"/>
    </location>
</feature>
<evidence type="ECO:0000256" key="3">
    <source>
        <dbReference type="SAM" id="SignalP"/>
    </source>
</evidence>
<dbReference type="Pfam" id="PF00497">
    <property type="entry name" value="SBP_bac_3"/>
    <property type="match status" value="1"/>
</dbReference>
<gene>
    <name evidence="6" type="ORF">SAMN05444351_1509</name>
</gene>
<dbReference type="AlphaFoldDB" id="A0A1M5G240"/>
<dbReference type="Gene3D" id="3.40.190.10">
    <property type="entry name" value="Periplasmic binding protein-like II"/>
    <property type="match status" value="2"/>
</dbReference>
<feature type="domain" description="Solute-binding protein family 3/N-terminal" evidence="4">
    <location>
        <begin position="56"/>
        <end position="289"/>
    </location>
</feature>
<evidence type="ECO:0000256" key="1">
    <source>
        <dbReference type="ARBA" id="ARBA00022729"/>
    </source>
</evidence>
<keyword evidence="1 3" id="KW-0732">Signal</keyword>
<dbReference type="InterPro" id="IPR001638">
    <property type="entry name" value="Solute-binding_3/MltF_N"/>
</dbReference>
<sequence length="296" mass="31023">MRRRPLPLVLAAATTLAVVACAPQEESTDAGASSGGGSATTGACTPDELDTLEPGTLTIATDQPAYEPWMVDDTPENGEGFESAVAYAVAEQLGYAEDDVTWTRVPFNAAIQPGPRPFDFDINQFSITEERRQAVDFSSPYYTVSQAVITTAGSAADGAASLDELRGLRLGAQVATTSLDVLTTVIDPESDPVVFNTNDDAKLALQNGQVDAIVVDLPTAFYITAAELDNGVIVGQIEDSGESSTAEGDQFGLLLAKDSPLTDCVSQAVDALREDGTLADLEQQWLSDVADAPVLS</sequence>
<keyword evidence="7" id="KW-1185">Reference proteome</keyword>
<accession>A0A1M5G240</accession>
<dbReference type="RefSeq" id="WP_073419355.1">
    <property type="nucleotide sequence ID" value="NZ_FQVX01000001.1"/>
</dbReference>
<dbReference type="GO" id="GO:0016020">
    <property type="term" value="C:membrane"/>
    <property type="evidence" value="ECO:0007669"/>
    <property type="project" value="InterPro"/>
</dbReference>